<evidence type="ECO:0000313" key="3">
    <source>
        <dbReference type="EMBL" id="REI39650.1"/>
    </source>
</evidence>
<dbReference type="GO" id="GO:0008168">
    <property type="term" value="F:methyltransferase activity"/>
    <property type="evidence" value="ECO:0007669"/>
    <property type="project" value="UniProtKB-KW"/>
</dbReference>
<dbReference type="SUPFAM" id="SSF53335">
    <property type="entry name" value="S-adenosyl-L-methionine-dependent methyltransferases"/>
    <property type="match status" value="1"/>
</dbReference>
<name>A0ABX9KDM7_9FUSO</name>
<evidence type="ECO:0000313" key="4">
    <source>
        <dbReference type="Proteomes" id="UP000263486"/>
    </source>
</evidence>
<dbReference type="Gene3D" id="2.20.25.110">
    <property type="entry name" value="S-adenosyl-L-methionine-dependent methyltransferases"/>
    <property type="match status" value="1"/>
</dbReference>
<protein>
    <submittedName>
        <fullName evidence="3">Methyltransferase domain-containing protein</fullName>
    </submittedName>
</protein>
<dbReference type="Gene3D" id="3.40.50.150">
    <property type="entry name" value="Vaccinia Virus protein VP39"/>
    <property type="match status" value="1"/>
</dbReference>
<keyword evidence="1" id="KW-0808">Transferase</keyword>
<evidence type="ECO:0000256" key="1">
    <source>
        <dbReference type="ARBA" id="ARBA00022679"/>
    </source>
</evidence>
<dbReference type="InterPro" id="IPR041698">
    <property type="entry name" value="Methyltransf_25"/>
</dbReference>
<dbReference type="GO" id="GO:0032259">
    <property type="term" value="P:methylation"/>
    <property type="evidence" value="ECO:0007669"/>
    <property type="project" value="UniProtKB-KW"/>
</dbReference>
<accession>A0ABX9KDM7</accession>
<keyword evidence="3" id="KW-0489">Methyltransferase</keyword>
<dbReference type="EMBL" id="QUAJ01000036">
    <property type="protein sequence ID" value="REI39650.1"/>
    <property type="molecule type" value="Genomic_DNA"/>
</dbReference>
<proteinExistence type="predicted"/>
<reference evidence="3 4" key="1">
    <citation type="submission" date="2018-08" db="EMBL/GenBank/DDBJ databases">
        <title>Draft genome sequence of Psychrilyobacter sp. strain SD5 isolated from Black Sea water.</title>
        <authorList>
            <person name="Yadav S."/>
            <person name="Villanueva L."/>
            <person name="Damste J.S.S."/>
        </authorList>
    </citation>
    <scope>NUCLEOTIDE SEQUENCE [LARGE SCALE GENOMIC DNA]</scope>
    <source>
        <strain evidence="3 4">SD5</strain>
    </source>
</reference>
<organism evidence="3 4">
    <name type="scientific">Psychrilyobacter piezotolerans</name>
    <dbReference type="NCBI Taxonomy" id="2293438"/>
    <lineage>
        <taxon>Bacteria</taxon>
        <taxon>Fusobacteriati</taxon>
        <taxon>Fusobacteriota</taxon>
        <taxon>Fusobacteriia</taxon>
        <taxon>Fusobacteriales</taxon>
        <taxon>Fusobacteriaceae</taxon>
        <taxon>Psychrilyobacter</taxon>
    </lineage>
</organism>
<keyword evidence="4" id="KW-1185">Reference proteome</keyword>
<dbReference type="PANTHER" id="PTHR43861">
    <property type="entry name" value="TRANS-ACONITATE 2-METHYLTRANSFERASE-RELATED"/>
    <property type="match status" value="1"/>
</dbReference>
<dbReference type="CDD" id="cd02440">
    <property type="entry name" value="AdoMet_MTases"/>
    <property type="match status" value="1"/>
</dbReference>
<dbReference type="Pfam" id="PF13649">
    <property type="entry name" value="Methyltransf_25"/>
    <property type="match status" value="1"/>
</dbReference>
<evidence type="ECO:0000259" key="2">
    <source>
        <dbReference type="Pfam" id="PF13649"/>
    </source>
</evidence>
<dbReference type="InterPro" id="IPR029063">
    <property type="entry name" value="SAM-dependent_MTases_sf"/>
</dbReference>
<gene>
    <name evidence="3" type="ORF">DYH56_13960</name>
</gene>
<comment type="caution">
    <text evidence="3">The sequence shown here is derived from an EMBL/GenBank/DDBJ whole genome shotgun (WGS) entry which is preliminary data.</text>
</comment>
<dbReference type="Proteomes" id="UP000263486">
    <property type="component" value="Unassembled WGS sequence"/>
</dbReference>
<feature type="domain" description="Methyltransferase" evidence="2">
    <location>
        <begin position="39"/>
        <end position="129"/>
    </location>
</feature>
<sequence length="235" mass="27415">MYKNFSKVYDIMMEYADYDGWKDIIEEKIERYGDAPKTILDLGCGTGEVLLRLLPNYEMTGVDLSKEMVEIANRKIDAASFYVQDMRELKLDKKHDVVISLFDTVNHLISMEGLKKTFSSVWKNLNEDGLYIFDVVTRELMDEMFPGGNFIDDRGDIMIIWEHEEDMEEGVDYVDTTFFVKQKNGMFKKITEEYVKKIFTVDEIMNTAKEAGFQVVEVEENSELAGERIFFTLKK</sequence>